<reference evidence="1 2" key="1">
    <citation type="submission" date="2018-03" db="EMBL/GenBank/DDBJ databases">
        <authorList>
            <person name="Gully D."/>
        </authorList>
    </citation>
    <scope>NUCLEOTIDE SEQUENCE [LARGE SCALE GENOMIC DNA]</scope>
    <source>
        <strain evidence="1">ORS3257</strain>
    </source>
</reference>
<gene>
    <name evidence="1" type="ORF">BRAD3257_1998</name>
</gene>
<dbReference type="EMBL" id="LS398110">
    <property type="protein sequence ID" value="SPP93100.1"/>
    <property type="molecule type" value="Genomic_DNA"/>
</dbReference>
<dbReference type="KEGG" id="bvz:BRAD3257_1998"/>
<accession>A0A2U3PVC0</accession>
<protein>
    <submittedName>
        <fullName evidence="1">Uncharacterized protein</fullName>
    </submittedName>
</protein>
<evidence type="ECO:0000313" key="2">
    <source>
        <dbReference type="Proteomes" id="UP000246085"/>
    </source>
</evidence>
<proteinExistence type="predicted"/>
<sequence>MPAARNHEAHYGRQFDNPCCDVNNLKDTTEYRACPEECGVSLAAVRMQWDQIPKWGCPV</sequence>
<dbReference type="Proteomes" id="UP000246085">
    <property type="component" value="Chromosome BRAD3257"/>
</dbReference>
<evidence type="ECO:0000313" key="1">
    <source>
        <dbReference type="EMBL" id="SPP93100.1"/>
    </source>
</evidence>
<name>A0A2U3PVC0_9BRAD</name>
<organism evidence="1 2">
    <name type="scientific">Bradyrhizobium vignae</name>
    <dbReference type="NCBI Taxonomy" id="1549949"/>
    <lineage>
        <taxon>Bacteria</taxon>
        <taxon>Pseudomonadati</taxon>
        <taxon>Pseudomonadota</taxon>
        <taxon>Alphaproteobacteria</taxon>
        <taxon>Hyphomicrobiales</taxon>
        <taxon>Nitrobacteraceae</taxon>
        <taxon>Bradyrhizobium</taxon>
    </lineage>
</organism>
<dbReference type="AlphaFoldDB" id="A0A2U3PVC0"/>